<evidence type="ECO:0000256" key="1">
    <source>
        <dbReference type="ARBA" id="ARBA00004123"/>
    </source>
</evidence>
<keyword evidence="4" id="KW-0804">Transcription</keyword>
<feature type="domain" description="AP2/ERF" evidence="8">
    <location>
        <begin position="106"/>
        <end position="163"/>
    </location>
</feature>
<name>A0A8T0U0L6_PANVG</name>
<dbReference type="GO" id="GO:0003700">
    <property type="term" value="F:DNA-binding transcription factor activity"/>
    <property type="evidence" value="ECO:0007669"/>
    <property type="project" value="InterPro"/>
</dbReference>
<evidence type="ECO:0000256" key="6">
    <source>
        <dbReference type="SAM" id="MobiDB-lite"/>
    </source>
</evidence>
<dbReference type="InterPro" id="IPR036955">
    <property type="entry name" value="AP2/ERF_dom_sf"/>
</dbReference>
<dbReference type="EMBL" id="CM029042">
    <property type="protein sequence ID" value="KAG2614586.1"/>
    <property type="molecule type" value="Genomic_DNA"/>
</dbReference>
<dbReference type="InterPro" id="IPR050913">
    <property type="entry name" value="AP2/ERF_ERF"/>
</dbReference>
<accession>A0A8T0U0L6</accession>
<protein>
    <recommendedName>
        <fullName evidence="8">AP2/ERF domain-containing protein</fullName>
    </recommendedName>
</protein>
<dbReference type="PANTHER" id="PTHR31194:SF166">
    <property type="entry name" value="PATHOGENESIS-RELATED GENES TRANSCRIPTIONAL ACTIVATOR PTI6"/>
    <property type="match status" value="1"/>
</dbReference>
<keyword evidence="5" id="KW-0539">Nucleus</keyword>
<keyword evidence="7" id="KW-0732">Signal</keyword>
<sequence length="276" mass="30035">PAGEFTPSFLLPCLFLLTPGAAQNPRKTTSSSRSRRADLIILGNGRSRPRPLRRPDDATDSDSDDSRRRSVRVIDLLPLQRKKLGHFPSYDRSGGKWQGQGRGRRQFRGVRQRPWGKFAAEIRDPNLGKRVWLGTFDTAEEAAAVYDGAAIRLRGRRAVTNFPLSPSSATPFSSVPSPMSSTTIASTPTPPVCSSEVEISSASTPSTQSSSVIDADEDVVGMRWFEDKPFESMEFCLPSAPTGSQCEFGGLGDLDDLFSLEPEPASHNCPGGNLHL</sequence>
<dbReference type="SUPFAM" id="SSF54171">
    <property type="entry name" value="DNA-binding domain"/>
    <property type="match status" value="1"/>
</dbReference>
<feature type="chain" id="PRO_5035860634" description="AP2/ERF domain-containing protein" evidence="7">
    <location>
        <begin position="23"/>
        <end position="276"/>
    </location>
</feature>
<feature type="non-terminal residue" evidence="9">
    <location>
        <position position="1"/>
    </location>
</feature>
<comment type="subcellular location">
    <subcellularLocation>
        <location evidence="1">Nucleus</location>
    </subcellularLocation>
</comment>
<evidence type="ECO:0000256" key="3">
    <source>
        <dbReference type="ARBA" id="ARBA00023125"/>
    </source>
</evidence>
<dbReference type="FunFam" id="3.30.730.10:FF:000001">
    <property type="entry name" value="Ethylene-responsive transcription factor 2"/>
    <property type="match status" value="1"/>
</dbReference>
<dbReference type="CDD" id="cd00018">
    <property type="entry name" value="AP2"/>
    <property type="match status" value="1"/>
</dbReference>
<evidence type="ECO:0000256" key="5">
    <source>
        <dbReference type="ARBA" id="ARBA00023242"/>
    </source>
</evidence>
<keyword evidence="10" id="KW-1185">Reference proteome</keyword>
<evidence type="ECO:0000259" key="8">
    <source>
        <dbReference type="PROSITE" id="PS51032"/>
    </source>
</evidence>
<dbReference type="PRINTS" id="PR00367">
    <property type="entry name" value="ETHRSPELEMNT"/>
</dbReference>
<evidence type="ECO:0000256" key="2">
    <source>
        <dbReference type="ARBA" id="ARBA00023015"/>
    </source>
</evidence>
<evidence type="ECO:0000256" key="4">
    <source>
        <dbReference type="ARBA" id="ARBA00023163"/>
    </source>
</evidence>
<proteinExistence type="predicted"/>
<evidence type="ECO:0000256" key="7">
    <source>
        <dbReference type="SAM" id="SignalP"/>
    </source>
</evidence>
<dbReference type="SMART" id="SM00380">
    <property type="entry name" value="AP2"/>
    <property type="match status" value="1"/>
</dbReference>
<comment type="caution">
    <text evidence="9">The sequence shown here is derived from an EMBL/GenBank/DDBJ whole genome shotgun (WGS) entry which is preliminary data.</text>
</comment>
<feature type="region of interest" description="Disordered" evidence="6">
    <location>
        <begin position="88"/>
        <end position="107"/>
    </location>
</feature>
<feature type="compositionally biased region" description="Polar residues" evidence="6">
    <location>
        <begin position="165"/>
        <end position="175"/>
    </location>
</feature>
<evidence type="ECO:0000313" key="9">
    <source>
        <dbReference type="EMBL" id="KAG2614586.1"/>
    </source>
</evidence>
<organism evidence="9 10">
    <name type="scientific">Panicum virgatum</name>
    <name type="common">Blackwell switchgrass</name>
    <dbReference type="NCBI Taxonomy" id="38727"/>
    <lineage>
        <taxon>Eukaryota</taxon>
        <taxon>Viridiplantae</taxon>
        <taxon>Streptophyta</taxon>
        <taxon>Embryophyta</taxon>
        <taxon>Tracheophyta</taxon>
        <taxon>Spermatophyta</taxon>
        <taxon>Magnoliopsida</taxon>
        <taxon>Liliopsida</taxon>
        <taxon>Poales</taxon>
        <taxon>Poaceae</taxon>
        <taxon>PACMAD clade</taxon>
        <taxon>Panicoideae</taxon>
        <taxon>Panicodae</taxon>
        <taxon>Paniceae</taxon>
        <taxon>Panicinae</taxon>
        <taxon>Panicum</taxon>
        <taxon>Panicum sect. Hiantes</taxon>
    </lineage>
</organism>
<feature type="region of interest" description="Disordered" evidence="6">
    <location>
        <begin position="165"/>
        <end position="191"/>
    </location>
</feature>
<keyword evidence="2" id="KW-0805">Transcription regulation</keyword>
<dbReference type="InterPro" id="IPR001471">
    <property type="entry name" value="AP2/ERF_dom"/>
</dbReference>
<feature type="compositionally biased region" description="Low complexity" evidence="6">
    <location>
        <begin position="176"/>
        <end position="187"/>
    </location>
</feature>
<dbReference type="GO" id="GO:0003677">
    <property type="term" value="F:DNA binding"/>
    <property type="evidence" value="ECO:0007669"/>
    <property type="project" value="UniProtKB-KW"/>
</dbReference>
<dbReference type="Pfam" id="PF00847">
    <property type="entry name" value="AP2"/>
    <property type="match status" value="1"/>
</dbReference>
<feature type="signal peptide" evidence="7">
    <location>
        <begin position="1"/>
        <end position="22"/>
    </location>
</feature>
<dbReference type="GO" id="GO:0005634">
    <property type="term" value="C:nucleus"/>
    <property type="evidence" value="ECO:0007669"/>
    <property type="project" value="UniProtKB-SubCell"/>
</dbReference>
<dbReference type="InterPro" id="IPR016177">
    <property type="entry name" value="DNA-bd_dom_sf"/>
</dbReference>
<dbReference type="Gene3D" id="3.30.730.10">
    <property type="entry name" value="AP2/ERF domain"/>
    <property type="match status" value="1"/>
</dbReference>
<evidence type="ECO:0000313" key="10">
    <source>
        <dbReference type="Proteomes" id="UP000823388"/>
    </source>
</evidence>
<dbReference type="AlphaFoldDB" id="A0A8T0U0L6"/>
<keyword evidence="3" id="KW-0238">DNA-binding</keyword>
<reference evidence="9" key="1">
    <citation type="submission" date="2020-05" db="EMBL/GenBank/DDBJ databases">
        <title>WGS assembly of Panicum virgatum.</title>
        <authorList>
            <person name="Lovell J.T."/>
            <person name="Jenkins J."/>
            <person name="Shu S."/>
            <person name="Juenger T.E."/>
            <person name="Schmutz J."/>
        </authorList>
    </citation>
    <scope>NUCLEOTIDE SEQUENCE</scope>
    <source>
        <strain evidence="9">AP13</strain>
    </source>
</reference>
<dbReference type="PANTHER" id="PTHR31194">
    <property type="entry name" value="SHN SHINE , DNA BINDING / TRANSCRIPTION FACTOR"/>
    <property type="match status" value="1"/>
</dbReference>
<feature type="region of interest" description="Disordered" evidence="6">
    <location>
        <begin position="21"/>
        <end position="67"/>
    </location>
</feature>
<dbReference type="Proteomes" id="UP000823388">
    <property type="component" value="Chromosome 3N"/>
</dbReference>
<dbReference type="PROSITE" id="PS51032">
    <property type="entry name" value="AP2_ERF"/>
    <property type="match status" value="1"/>
</dbReference>
<gene>
    <name evidence="9" type="ORF">PVAP13_3NG250000</name>
</gene>